<sequence>MDMGTGGMDMGSGMFSQDNMALARAYWYIIAGVLALLLLIRLVNSGQHWLRLRTSRTSSMRYPTKPTTWYWQTWATLTAVAREISYPQLYVPYKHLSWLTPPPMGRVLVLLAYWAVVVYMMTAGAVVKDVYFWERIGFRNAWVTVTQVPLLYLLASKTSLVALLAGTSYERLNWLHRWVARTMFVTATVHGFHFWTEWVRADFVQDYLQWMPMVKFGLGAWGILLWMVLTSLRPLRSLAYEVFVVQHVVAAVFFLWVVYLHVPASARYNVWFAIAALCFDRAFRLGMLVWQNVKFRKPSPSSRCRGGGQWFGHNTQITAVGDAITVLTIKDVHFRWRAGQHLYLWLPRVGAFETHPFTIASAHQMPETCICNSVQLVIRAHSGFSKRLHAYAKKMEAEAAASGNKKNKKQTLTAWVAGPYGRPPRWDIFETLVLISASTGASFTLPILESVLDSKGTICTKRIDFLLAARQGDEVGFYLARLHEALAKAAGRGIELSVSIAVTGSGQLEAISESLLTRSGTTSVSTTGGDGGLTEKNLRERTVDMEPGSGPGSSGGCCSNRNNNNRQQQQQQQRLLSRVSSTDSHIRHSAARPDVAGFVRTAVEATGGETGVVVCGGASLVSRTRASVARLSDERAVHKGTGAQGIYLHVEEYCF</sequence>
<feature type="domain" description="FAD-binding FR-type" evidence="16">
    <location>
        <begin position="307"/>
        <end position="426"/>
    </location>
</feature>
<keyword evidence="4" id="KW-0813">Transport</keyword>
<dbReference type="InterPro" id="IPR013130">
    <property type="entry name" value="Fe3_Rdtase_TM_dom"/>
</dbReference>
<dbReference type="Pfam" id="PF08030">
    <property type="entry name" value="NAD_binding_6"/>
    <property type="match status" value="1"/>
</dbReference>
<dbReference type="EMBL" id="JAQQWI010000007">
    <property type="protein sequence ID" value="KAK8026343.1"/>
    <property type="molecule type" value="Genomic_DNA"/>
</dbReference>
<feature type="transmembrane region" description="Helical" evidence="15">
    <location>
        <begin position="178"/>
        <end position="195"/>
    </location>
</feature>
<dbReference type="InterPro" id="IPR039261">
    <property type="entry name" value="FNR_nucleotide-bd"/>
</dbReference>
<dbReference type="Pfam" id="PF08022">
    <property type="entry name" value="FAD_binding_8"/>
    <property type="match status" value="1"/>
</dbReference>
<evidence type="ECO:0000256" key="2">
    <source>
        <dbReference type="ARBA" id="ARBA00006278"/>
    </source>
</evidence>
<dbReference type="SFLD" id="SFLDS00052">
    <property type="entry name" value="Ferric_Reductase_Domain"/>
    <property type="match status" value="1"/>
</dbReference>
<evidence type="ECO:0000259" key="16">
    <source>
        <dbReference type="PROSITE" id="PS51384"/>
    </source>
</evidence>
<feature type="compositionally biased region" description="Low complexity" evidence="14">
    <location>
        <begin position="556"/>
        <end position="571"/>
    </location>
</feature>
<keyword evidence="11 15" id="KW-0472">Membrane</keyword>
<proteinExistence type="inferred from homology"/>
<evidence type="ECO:0000256" key="5">
    <source>
        <dbReference type="ARBA" id="ARBA00022475"/>
    </source>
</evidence>
<evidence type="ECO:0000256" key="1">
    <source>
        <dbReference type="ARBA" id="ARBA00004651"/>
    </source>
</evidence>
<dbReference type="SFLD" id="SFLDG01168">
    <property type="entry name" value="Ferric_reductase_subgroup_(FRE"/>
    <property type="match status" value="1"/>
</dbReference>
<protein>
    <recommendedName>
        <fullName evidence="3">ferric-chelate reductase (NADPH)</fullName>
        <ecNumber evidence="3">1.16.1.9</ecNumber>
    </recommendedName>
</protein>
<gene>
    <name evidence="17" type="ORF">PG991_003399</name>
</gene>
<keyword evidence="5" id="KW-1003">Cell membrane</keyword>
<dbReference type="EC" id="1.16.1.9" evidence="3"/>
<feature type="transmembrane region" description="Helical" evidence="15">
    <location>
        <begin position="25"/>
        <end position="43"/>
    </location>
</feature>
<evidence type="ECO:0000256" key="8">
    <source>
        <dbReference type="ARBA" id="ARBA00022989"/>
    </source>
</evidence>
<evidence type="ECO:0000256" key="12">
    <source>
        <dbReference type="ARBA" id="ARBA00023180"/>
    </source>
</evidence>
<evidence type="ECO:0000256" key="9">
    <source>
        <dbReference type="ARBA" id="ARBA00023002"/>
    </source>
</evidence>
<evidence type="ECO:0000256" key="11">
    <source>
        <dbReference type="ARBA" id="ARBA00023136"/>
    </source>
</evidence>
<dbReference type="PANTHER" id="PTHR32361:SF9">
    <property type="entry name" value="FERRIC REDUCTASE TRANSMEMBRANE COMPONENT 3-RELATED"/>
    <property type="match status" value="1"/>
</dbReference>
<comment type="caution">
    <text evidence="17">The sequence shown here is derived from an EMBL/GenBank/DDBJ whole genome shotgun (WGS) entry which is preliminary data.</text>
</comment>
<comment type="subcellular location">
    <subcellularLocation>
        <location evidence="1">Cell membrane</location>
        <topology evidence="1">Multi-pass membrane protein</topology>
    </subcellularLocation>
</comment>
<organism evidence="17 18">
    <name type="scientific">Apiospora marii</name>
    <dbReference type="NCBI Taxonomy" id="335849"/>
    <lineage>
        <taxon>Eukaryota</taxon>
        <taxon>Fungi</taxon>
        <taxon>Dikarya</taxon>
        <taxon>Ascomycota</taxon>
        <taxon>Pezizomycotina</taxon>
        <taxon>Sordariomycetes</taxon>
        <taxon>Xylariomycetidae</taxon>
        <taxon>Amphisphaeriales</taxon>
        <taxon>Apiosporaceae</taxon>
        <taxon>Apiospora</taxon>
    </lineage>
</organism>
<feature type="region of interest" description="Disordered" evidence="14">
    <location>
        <begin position="519"/>
        <end position="571"/>
    </location>
</feature>
<dbReference type="InterPro" id="IPR017938">
    <property type="entry name" value="Riboflavin_synthase-like_b-brl"/>
</dbReference>
<evidence type="ECO:0000256" key="3">
    <source>
        <dbReference type="ARBA" id="ARBA00012668"/>
    </source>
</evidence>
<evidence type="ECO:0000256" key="14">
    <source>
        <dbReference type="SAM" id="MobiDB-lite"/>
    </source>
</evidence>
<dbReference type="Pfam" id="PF01794">
    <property type="entry name" value="Ferric_reduct"/>
    <property type="match status" value="1"/>
</dbReference>
<dbReference type="PANTHER" id="PTHR32361">
    <property type="entry name" value="FERRIC/CUPRIC REDUCTASE TRANSMEMBRANE COMPONENT"/>
    <property type="match status" value="1"/>
</dbReference>
<dbReference type="Gene3D" id="3.40.50.80">
    <property type="entry name" value="Nucleotide-binding domain of ferredoxin-NADP reductase (FNR) module"/>
    <property type="match status" value="1"/>
</dbReference>
<evidence type="ECO:0000256" key="13">
    <source>
        <dbReference type="ARBA" id="ARBA00048483"/>
    </source>
</evidence>
<keyword evidence="8 15" id="KW-1133">Transmembrane helix</keyword>
<feature type="transmembrane region" description="Helical" evidence="15">
    <location>
        <begin position="147"/>
        <end position="166"/>
    </location>
</feature>
<reference evidence="17 18" key="1">
    <citation type="submission" date="2023-01" db="EMBL/GenBank/DDBJ databases">
        <title>Analysis of 21 Apiospora genomes using comparative genomics revels a genus with tremendous synthesis potential of carbohydrate active enzymes and secondary metabolites.</title>
        <authorList>
            <person name="Sorensen T."/>
        </authorList>
    </citation>
    <scope>NUCLEOTIDE SEQUENCE [LARGE SCALE GENOMIC DNA]</scope>
    <source>
        <strain evidence="17 18">CBS 20057</strain>
    </source>
</reference>
<evidence type="ECO:0000313" key="17">
    <source>
        <dbReference type="EMBL" id="KAK8026343.1"/>
    </source>
</evidence>
<evidence type="ECO:0000256" key="10">
    <source>
        <dbReference type="ARBA" id="ARBA00023065"/>
    </source>
</evidence>
<accession>A0ABR1S3I8</accession>
<comment type="catalytic activity">
    <reaction evidence="13">
        <text>2 a Fe(II)-siderophore + NADP(+) + H(+) = 2 a Fe(III)-siderophore + NADPH</text>
        <dbReference type="Rhea" id="RHEA:28795"/>
        <dbReference type="Rhea" id="RHEA-COMP:11342"/>
        <dbReference type="Rhea" id="RHEA-COMP:11344"/>
        <dbReference type="ChEBI" id="CHEBI:15378"/>
        <dbReference type="ChEBI" id="CHEBI:29033"/>
        <dbReference type="ChEBI" id="CHEBI:29034"/>
        <dbReference type="ChEBI" id="CHEBI:57783"/>
        <dbReference type="ChEBI" id="CHEBI:58349"/>
        <dbReference type="EC" id="1.16.1.9"/>
    </reaction>
</comment>
<comment type="similarity">
    <text evidence="2">Belongs to the ferric reductase (FRE) family.</text>
</comment>
<dbReference type="Proteomes" id="UP001396898">
    <property type="component" value="Unassembled WGS sequence"/>
</dbReference>
<feature type="transmembrane region" description="Helical" evidence="15">
    <location>
        <begin position="207"/>
        <end position="229"/>
    </location>
</feature>
<evidence type="ECO:0000256" key="4">
    <source>
        <dbReference type="ARBA" id="ARBA00022448"/>
    </source>
</evidence>
<keyword evidence="6 15" id="KW-0812">Transmembrane</keyword>
<keyword evidence="7" id="KW-0249">Electron transport</keyword>
<dbReference type="InterPro" id="IPR013112">
    <property type="entry name" value="FAD-bd_8"/>
</dbReference>
<evidence type="ECO:0000256" key="15">
    <source>
        <dbReference type="SAM" id="Phobius"/>
    </source>
</evidence>
<dbReference type="InterPro" id="IPR017927">
    <property type="entry name" value="FAD-bd_FR_type"/>
</dbReference>
<keyword evidence="12" id="KW-0325">Glycoprotein</keyword>
<dbReference type="PROSITE" id="PS51384">
    <property type="entry name" value="FAD_FR"/>
    <property type="match status" value="1"/>
</dbReference>
<evidence type="ECO:0000313" key="18">
    <source>
        <dbReference type="Proteomes" id="UP001396898"/>
    </source>
</evidence>
<feature type="transmembrane region" description="Helical" evidence="15">
    <location>
        <begin position="238"/>
        <end position="262"/>
    </location>
</feature>
<keyword evidence="9" id="KW-0560">Oxidoreductase</keyword>
<dbReference type="SUPFAM" id="SSF63380">
    <property type="entry name" value="Riboflavin synthase domain-like"/>
    <property type="match status" value="1"/>
</dbReference>
<feature type="transmembrane region" description="Helical" evidence="15">
    <location>
        <begin position="107"/>
        <end position="127"/>
    </location>
</feature>
<name>A0ABR1S3I8_9PEZI</name>
<dbReference type="InterPro" id="IPR051410">
    <property type="entry name" value="Ferric/Cupric_Reductase"/>
</dbReference>
<keyword evidence="10" id="KW-0406">Ion transport</keyword>
<evidence type="ECO:0000256" key="6">
    <source>
        <dbReference type="ARBA" id="ARBA00022692"/>
    </source>
</evidence>
<dbReference type="CDD" id="cd06186">
    <property type="entry name" value="NOX_Duox_like_FAD_NADP"/>
    <property type="match status" value="1"/>
</dbReference>
<keyword evidence="18" id="KW-1185">Reference proteome</keyword>
<dbReference type="InterPro" id="IPR013121">
    <property type="entry name" value="Fe_red_NAD-bd_6"/>
</dbReference>
<evidence type="ECO:0000256" key="7">
    <source>
        <dbReference type="ARBA" id="ARBA00022982"/>
    </source>
</evidence>